<dbReference type="RefSeq" id="XP_042996500.1">
    <property type="nucleotide sequence ID" value="XM_043140566.1"/>
</dbReference>
<feature type="region of interest" description="Disordered" evidence="1">
    <location>
        <begin position="295"/>
        <end position="348"/>
    </location>
</feature>
<reference evidence="2" key="1">
    <citation type="submission" date="2020-03" db="EMBL/GenBank/DDBJ databases">
        <title>A mixture of massive structural variations and highly conserved coding sequences in Ustilaginoidea virens genome.</title>
        <authorList>
            <person name="Zhang K."/>
            <person name="Zhao Z."/>
            <person name="Zhang Z."/>
            <person name="Li Y."/>
            <person name="Hsiang T."/>
            <person name="Sun W."/>
        </authorList>
    </citation>
    <scope>NUCLEOTIDE SEQUENCE</scope>
    <source>
        <strain evidence="2">UV-8b</strain>
    </source>
</reference>
<feature type="compositionally biased region" description="Polar residues" evidence="1">
    <location>
        <begin position="161"/>
        <end position="172"/>
    </location>
</feature>
<evidence type="ECO:0000256" key="1">
    <source>
        <dbReference type="SAM" id="MobiDB-lite"/>
    </source>
</evidence>
<dbReference type="GeneID" id="66063846"/>
<dbReference type="EMBL" id="CP072754">
    <property type="protein sequence ID" value="QUC18827.1"/>
    <property type="molecule type" value="Genomic_DNA"/>
</dbReference>
<dbReference type="Proteomes" id="UP000027002">
    <property type="component" value="Chromosome 2"/>
</dbReference>
<dbReference type="OrthoDB" id="5413827at2759"/>
<feature type="compositionally biased region" description="Acidic residues" evidence="1">
    <location>
        <begin position="144"/>
        <end position="159"/>
    </location>
</feature>
<evidence type="ECO:0000313" key="2">
    <source>
        <dbReference type="EMBL" id="QUC18827.1"/>
    </source>
</evidence>
<name>A0A8E5MGF2_USTVR</name>
<feature type="compositionally biased region" description="Acidic residues" evidence="1">
    <location>
        <begin position="301"/>
        <end position="314"/>
    </location>
</feature>
<sequence>MIFSPSLRGCQVSCQLPEGLTALLNSFNLLENSSFAKGDFAELCVAFPPSRLPRVLLLPRSNTLRSQGTMGAPVLQPSRKQSIDSSPQHQETELAQDLALGARLACVKSVDSHGEPPPSMPTGFAQSSLSKPKPYPSDDGATPADDEGWDQDEENDDEPATPNNDQDESNCAPSPPPRSVAKRRSANHTRTRAKSEPKRPPSDLDRLPGEIRYLIYKELLVSDKAVRVRGHWKIVYKRQGLAIPTSILRTCRRVYNEAIGVLYGCNTFLYLMRDSNKGVTDVDRVALLDQDGARLPMSTSADDEAGYEDLDDAADGSHDDSEWQEESVAPTRPRRRRPRRAAKPADDDDDIKVGKYLHLFRNIAIEAEKNMFSRSTKKLMAAALKPFAYKGKKTTPSSAPSSPTNIQTLTIRVAPEWDAIGGQDGFGCFTFADFFDKDSVTMKAILSVDCRFLRIDISTKYQTGASLFPGRGFTIDLTCARIMRLVSRTGRDPWKHDMAMQEQRWKKCQAAREALGSLAPRFSEFCEKFLERETRDDDEAF</sequence>
<dbReference type="AlphaFoldDB" id="A0A8E5MGF2"/>
<accession>A0A8E5MGF2</accession>
<feature type="compositionally biased region" description="Polar residues" evidence="1">
    <location>
        <begin position="78"/>
        <end position="89"/>
    </location>
</feature>
<evidence type="ECO:0000313" key="3">
    <source>
        <dbReference type="Proteomes" id="UP000027002"/>
    </source>
</evidence>
<feature type="compositionally biased region" description="Basic and acidic residues" evidence="1">
    <location>
        <begin position="193"/>
        <end position="206"/>
    </location>
</feature>
<feature type="region of interest" description="Disordered" evidence="1">
    <location>
        <begin position="65"/>
        <end position="91"/>
    </location>
</feature>
<dbReference type="PANTHER" id="PTHR42085:SF2">
    <property type="entry name" value="F-BOX DOMAIN-CONTAINING PROTEIN"/>
    <property type="match status" value="1"/>
</dbReference>
<feature type="region of interest" description="Disordered" evidence="1">
    <location>
        <begin position="109"/>
        <end position="206"/>
    </location>
</feature>
<dbReference type="PANTHER" id="PTHR42085">
    <property type="entry name" value="F-BOX DOMAIN-CONTAINING PROTEIN"/>
    <property type="match status" value="1"/>
</dbReference>
<dbReference type="KEGG" id="uvi:66063846"/>
<organism evidence="2 3">
    <name type="scientific">Ustilaginoidea virens</name>
    <name type="common">Rice false smut fungus</name>
    <name type="synonym">Villosiclava virens</name>
    <dbReference type="NCBI Taxonomy" id="1159556"/>
    <lineage>
        <taxon>Eukaryota</taxon>
        <taxon>Fungi</taxon>
        <taxon>Dikarya</taxon>
        <taxon>Ascomycota</taxon>
        <taxon>Pezizomycotina</taxon>
        <taxon>Sordariomycetes</taxon>
        <taxon>Hypocreomycetidae</taxon>
        <taxon>Hypocreales</taxon>
        <taxon>Clavicipitaceae</taxon>
        <taxon>Ustilaginoidea</taxon>
    </lineage>
</organism>
<proteinExistence type="predicted"/>
<feature type="compositionally biased region" description="Basic residues" evidence="1">
    <location>
        <begin position="180"/>
        <end position="192"/>
    </location>
</feature>
<protein>
    <submittedName>
        <fullName evidence="2">Uncharacterized protein</fullName>
    </submittedName>
</protein>
<gene>
    <name evidence="2" type="ORF">UV8b_03068</name>
</gene>
<keyword evidence="3" id="KW-1185">Reference proteome</keyword>
<feature type="compositionally biased region" description="Basic residues" evidence="1">
    <location>
        <begin position="332"/>
        <end position="342"/>
    </location>
</feature>
<dbReference type="InterPro" id="IPR038883">
    <property type="entry name" value="AN11006-like"/>
</dbReference>